<feature type="transmembrane region" description="Helical" evidence="2">
    <location>
        <begin position="102"/>
        <end position="122"/>
    </location>
</feature>
<sequence>MQQIYPLHEEHINRFCGMPVCIVTKEGERHVGVISRSVGGRLYLNEGPEESGNAPASHETHGDTPYLQGKESKKGRKSKKNEPVKKAEKAETKAYPYAPYPYYPFGGAFAIDLALIAFLFLLL</sequence>
<reference evidence="3 4" key="1">
    <citation type="submission" date="2024-09" db="EMBL/GenBank/DDBJ databases">
        <authorList>
            <person name="Sun Q."/>
            <person name="Mori K."/>
        </authorList>
    </citation>
    <scope>NUCLEOTIDE SEQUENCE [LARGE SCALE GENOMIC DNA]</scope>
    <source>
        <strain evidence="3 4">CCM 4839</strain>
    </source>
</reference>
<name>A0ABV6JK30_9BACL</name>
<protein>
    <submittedName>
        <fullName evidence="3">Uncharacterized protein</fullName>
    </submittedName>
</protein>
<evidence type="ECO:0000313" key="3">
    <source>
        <dbReference type="EMBL" id="MFC0396271.1"/>
    </source>
</evidence>
<proteinExistence type="predicted"/>
<accession>A0ABV6JK30</accession>
<keyword evidence="2" id="KW-1133">Transmembrane helix</keyword>
<evidence type="ECO:0000313" key="4">
    <source>
        <dbReference type="Proteomes" id="UP001589818"/>
    </source>
</evidence>
<feature type="region of interest" description="Disordered" evidence="1">
    <location>
        <begin position="44"/>
        <end position="89"/>
    </location>
</feature>
<dbReference type="RefSeq" id="WP_204816871.1">
    <property type="nucleotide sequence ID" value="NZ_JANHOF010000002.1"/>
</dbReference>
<evidence type="ECO:0000256" key="2">
    <source>
        <dbReference type="SAM" id="Phobius"/>
    </source>
</evidence>
<dbReference type="EMBL" id="JBHLVF010000047">
    <property type="protein sequence ID" value="MFC0396271.1"/>
    <property type="molecule type" value="Genomic_DNA"/>
</dbReference>
<keyword evidence="2" id="KW-0812">Transmembrane</keyword>
<dbReference type="Proteomes" id="UP001589818">
    <property type="component" value="Unassembled WGS sequence"/>
</dbReference>
<keyword evidence="4" id="KW-1185">Reference proteome</keyword>
<organism evidence="3 4">
    <name type="scientific">Paenibacillus mendelii</name>
    <dbReference type="NCBI Taxonomy" id="206163"/>
    <lineage>
        <taxon>Bacteria</taxon>
        <taxon>Bacillati</taxon>
        <taxon>Bacillota</taxon>
        <taxon>Bacilli</taxon>
        <taxon>Bacillales</taxon>
        <taxon>Paenibacillaceae</taxon>
        <taxon>Paenibacillus</taxon>
    </lineage>
</organism>
<evidence type="ECO:0000256" key="1">
    <source>
        <dbReference type="SAM" id="MobiDB-lite"/>
    </source>
</evidence>
<comment type="caution">
    <text evidence="3">The sequence shown here is derived from an EMBL/GenBank/DDBJ whole genome shotgun (WGS) entry which is preliminary data.</text>
</comment>
<gene>
    <name evidence="3" type="ORF">ACFFJ8_33445</name>
</gene>
<keyword evidence="2" id="KW-0472">Membrane</keyword>
<feature type="compositionally biased region" description="Basic and acidic residues" evidence="1">
    <location>
        <begin position="80"/>
        <end position="89"/>
    </location>
</feature>